<reference evidence="1 2" key="1">
    <citation type="journal article" date="2024" name="G3 (Bethesda)">
        <title>Genome assembly of Hibiscus sabdariffa L. provides insights into metabolisms of medicinal natural products.</title>
        <authorList>
            <person name="Kim T."/>
        </authorList>
    </citation>
    <scope>NUCLEOTIDE SEQUENCE [LARGE SCALE GENOMIC DNA]</scope>
    <source>
        <strain evidence="1">TK-2024</strain>
        <tissue evidence="1">Old leaves</tissue>
    </source>
</reference>
<accession>A0ABR1Z9I0</accession>
<protein>
    <submittedName>
        <fullName evidence="1">Uncharacterized protein</fullName>
    </submittedName>
</protein>
<name>A0ABR1Z9I0_9ROSI</name>
<proteinExistence type="predicted"/>
<evidence type="ECO:0000313" key="2">
    <source>
        <dbReference type="Proteomes" id="UP001396334"/>
    </source>
</evidence>
<dbReference type="Proteomes" id="UP001396334">
    <property type="component" value="Unassembled WGS sequence"/>
</dbReference>
<keyword evidence="2" id="KW-1185">Reference proteome</keyword>
<dbReference type="EMBL" id="JBBPBN010002143">
    <property type="protein sequence ID" value="KAK8476611.1"/>
    <property type="molecule type" value="Genomic_DNA"/>
</dbReference>
<comment type="caution">
    <text evidence="1">The sequence shown here is derived from an EMBL/GenBank/DDBJ whole genome shotgun (WGS) entry which is preliminary data.</text>
</comment>
<organism evidence="1 2">
    <name type="scientific">Hibiscus sabdariffa</name>
    <name type="common">roselle</name>
    <dbReference type="NCBI Taxonomy" id="183260"/>
    <lineage>
        <taxon>Eukaryota</taxon>
        <taxon>Viridiplantae</taxon>
        <taxon>Streptophyta</taxon>
        <taxon>Embryophyta</taxon>
        <taxon>Tracheophyta</taxon>
        <taxon>Spermatophyta</taxon>
        <taxon>Magnoliopsida</taxon>
        <taxon>eudicotyledons</taxon>
        <taxon>Gunneridae</taxon>
        <taxon>Pentapetalae</taxon>
        <taxon>rosids</taxon>
        <taxon>malvids</taxon>
        <taxon>Malvales</taxon>
        <taxon>Malvaceae</taxon>
        <taxon>Malvoideae</taxon>
        <taxon>Hibiscus</taxon>
    </lineage>
</organism>
<sequence>MEGNGESGEDVRDERGGSAEGFGEDGAALEKDIVAVITDNENAFNWGVLGVRDGGGYHGGEKVRKGWIVLCWVLGSWRIRAETNGYAFRKIERIHGT</sequence>
<evidence type="ECO:0000313" key="1">
    <source>
        <dbReference type="EMBL" id="KAK8476611.1"/>
    </source>
</evidence>
<gene>
    <name evidence="1" type="ORF">V6N11_068275</name>
</gene>